<dbReference type="EMBL" id="CAKKLH010000300">
    <property type="protein sequence ID" value="CAH0110123.1"/>
    <property type="molecule type" value="Genomic_DNA"/>
</dbReference>
<organism evidence="7 8">
    <name type="scientific">Daphnia galeata</name>
    <dbReference type="NCBI Taxonomy" id="27404"/>
    <lineage>
        <taxon>Eukaryota</taxon>
        <taxon>Metazoa</taxon>
        <taxon>Ecdysozoa</taxon>
        <taxon>Arthropoda</taxon>
        <taxon>Crustacea</taxon>
        <taxon>Branchiopoda</taxon>
        <taxon>Diplostraca</taxon>
        <taxon>Cladocera</taxon>
        <taxon>Anomopoda</taxon>
        <taxon>Daphniidae</taxon>
        <taxon>Daphnia</taxon>
    </lineage>
</organism>
<keyword evidence="4" id="KW-0677">Repeat</keyword>
<proteinExistence type="predicted"/>
<keyword evidence="5" id="KW-0833">Ubl conjugation pathway</keyword>
<dbReference type="Gene3D" id="3.80.10.10">
    <property type="entry name" value="Ribonuclease Inhibitor"/>
    <property type="match status" value="2"/>
</dbReference>
<dbReference type="InterPro" id="IPR032675">
    <property type="entry name" value="LRR_dom_sf"/>
</dbReference>
<dbReference type="GO" id="GO:0019005">
    <property type="term" value="C:SCF ubiquitin ligase complex"/>
    <property type="evidence" value="ECO:0007669"/>
    <property type="project" value="TreeGrafter"/>
</dbReference>
<dbReference type="Gene3D" id="1.20.1280.50">
    <property type="match status" value="1"/>
</dbReference>
<name>A0A8J2WNT3_9CRUS</name>
<dbReference type="Pfam" id="PF12937">
    <property type="entry name" value="F-box-like"/>
    <property type="match status" value="1"/>
</dbReference>
<keyword evidence="3" id="KW-0479">Metal-binding</keyword>
<dbReference type="SMART" id="SM00367">
    <property type="entry name" value="LRR_CC"/>
    <property type="match status" value="4"/>
</dbReference>
<keyword evidence="1" id="KW-0963">Cytoplasm</keyword>
<protein>
    <recommendedName>
        <fullName evidence="6">F-box domain-containing protein</fullName>
    </recommendedName>
</protein>
<dbReference type="CDD" id="cd22118">
    <property type="entry name" value="F-box_FBXL5"/>
    <property type="match status" value="1"/>
</dbReference>
<evidence type="ECO:0000256" key="1">
    <source>
        <dbReference type="ARBA" id="ARBA00022490"/>
    </source>
</evidence>
<dbReference type="InterPro" id="IPR045808">
    <property type="entry name" value="Hr_FBXL5"/>
</dbReference>
<dbReference type="PANTHER" id="PTHR13318:SF121">
    <property type="entry name" value="RICH REPEAT PROTEIN, PUTATIVE-RELATED"/>
    <property type="match status" value="1"/>
</dbReference>
<dbReference type="CDD" id="cd12109">
    <property type="entry name" value="Hr_FBXL5"/>
    <property type="match status" value="1"/>
</dbReference>
<dbReference type="GO" id="GO:0031146">
    <property type="term" value="P:SCF-dependent proteasomal ubiquitin-dependent protein catabolic process"/>
    <property type="evidence" value="ECO:0007669"/>
    <property type="project" value="TreeGrafter"/>
</dbReference>
<evidence type="ECO:0000259" key="6">
    <source>
        <dbReference type="PROSITE" id="PS50181"/>
    </source>
</evidence>
<dbReference type="Gene3D" id="1.20.120.520">
    <property type="entry name" value="nmb1532 protein domain like"/>
    <property type="match status" value="1"/>
</dbReference>
<dbReference type="Proteomes" id="UP000789390">
    <property type="component" value="Unassembled WGS sequence"/>
</dbReference>
<dbReference type="SUPFAM" id="SSF81383">
    <property type="entry name" value="F-box domain"/>
    <property type="match status" value="1"/>
</dbReference>
<reference evidence="7" key="1">
    <citation type="submission" date="2021-11" db="EMBL/GenBank/DDBJ databases">
        <authorList>
            <person name="Schell T."/>
        </authorList>
    </citation>
    <scope>NUCLEOTIDE SEQUENCE</scope>
    <source>
        <strain evidence="7">M5</strain>
    </source>
</reference>
<sequence>MAPSKFPDEVNVFLVPHSRMKDLVGTYMDQLSTADFHSNGALEHLLPLLENTFTEFKSHEHIENQYILEQLKQRLKLVNVTSKAVCNCHGDSQLVEILNLLRDGYTCTSKPISEQISFGSQLQKAVSDFTQHFIPHMQEEEEIFQPLLMKYFAHEELLLLKEQVIQQHEIWKDKLMAQKETAENMLALLDTVASEVTDYRSGNDEEYQETLQTLVELTCENLTKNNKIEGHTVLEAGFDNLPQEMMLHIFSYLNPLDRTRCAQVSKHWNMLVYSPQLWKVIYPTNWAKGYYDFQYRDPYTLVESEWKIKSMLEDSDDLMSDSEDILSSQAEKEIQCYEKFTVNALVRIGEGVQRLVVAGGLHLNSTILRSMLVLCPNIKHLDASYTNITDLSFKGLASKKACVHLEHLDLTGCRLVTDVGLERLGNCFKSKLSGSFYKCGSCQSCKSCPKYQAPLDNARYNSNGSLVEDEVFSPGLLYLSLSGCTSVTDFGLQSLLEVTLQKESLSYMDLSGCPMMSGQGLKMITEHSSRLQPEDVYYCNRIQEGPYPDEANGCQNLGCPIRGCCCFDQ</sequence>
<dbReference type="SUPFAM" id="SSF52047">
    <property type="entry name" value="RNI-like"/>
    <property type="match status" value="1"/>
</dbReference>
<evidence type="ECO:0000256" key="2">
    <source>
        <dbReference type="ARBA" id="ARBA00022614"/>
    </source>
</evidence>
<dbReference type="GO" id="GO:0046872">
    <property type="term" value="F:metal ion binding"/>
    <property type="evidence" value="ECO:0007669"/>
    <property type="project" value="UniProtKB-KW"/>
</dbReference>
<comment type="caution">
    <text evidence="7">The sequence shown here is derived from an EMBL/GenBank/DDBJ whole genome shotgun (WGS) entry which is preliminary data.</text>
</comment>
<dbReference type="InterPro" id="IPR006553">
    <property type="entry name" value="Leu-rich_rpt_Cys-con_subtyp"/>
</dbReference>
<evidence type="ECO:0000313" key="8">
    <source>
        <dbReference type="Proteomes" id="UP000789390"/>
    </source>
</evidence>
<dbReference type="OrthoDB" id="10257471at2759"/>
<dbReference type="GO" id="GO:0006879">
    <property type="term" value="P:intracellular iron ion homeostasis"/>
    <property type="evidence" value="ECO:0007669"/>
    <property type="project" value="InterPro"/>
</dbReference>
<dbReference type="InterPro" id="IPR001810">
    <property type="entry name" value="F-box_dom"/>
</dbReference>
<dbReference type="InterPro" id="IPR025875">
    <property type="entry name" value="Leu-rich_rpt_4"/>
</dbReference>
<keyword evidence="2" id="KW-0433">Leucine-rich repeat</keyword>
<gene>
    <name evidence="7" type="ORF">DGAL_LOCUS13623</name>
</gene>
<evidence type="ECO:0000256" key="5">
    <source>
        <dbReference type="ARBA" id="ARBA00022786"/>
    </source>
</evidence>
<dbReference type="Pfam" id="PF12799">
    <property type="entry name" value="LRR_4"/>
    <property type="match status" value="1"/>
</dbReference>
<dbReference type="PANTHER" id="PTHR13318">
    <property type="entry name" value="PARTNER OF PAIRED, ISOFORM B-RELATED"/>
    <property type="match status" value="1"/>
</dbReference>
<evidence type="ECO:0000256" key="3">
    <source>
        <dbReference type="ARBA" id="ARBA00022723"/>
    </source>
</evidence>
<accession>A0A8J2WNT3</accession>
<evidence type="ECO:0000256" key="4">
    <source>
        <dbReference type="ARBA" id="ARBA00022737"/>
    </source>
</evidence>
<dbReference type="PROSITE" id="PS50181">
    <property type="entry name" value="FBOX"/>
    <property type="match status" value="1"/>
</dbReference>
<evidence type="ECO:0000313" key="7">
    <source>
        <dbReference type="EMBL" id="CAH0110123.1"/>
    </source>
</evidence>
<keyword evidence="8" id="KW-1185">Reference proteome</keyword>
<dbReference type="SMART" id="SM00256">
    <property type="entry name" value="FBOX"/>
    <property type="match status" value="1"/>
</dbReference>
<feature type="domain" description="F-box" evidence="6">
    <location>
        <begin position="235"/>
        <end position="281"/>
    </location>
</feature>
<dbReference type="InterPro" id="IPR036047">
    <property type="entry name" value="F-box-like_dom_sf"/>
</dbReference>
<dbReference type="AlphaFoldDB" id="A0A8J2WNT3"/>